<feature type="domain" description="Rad60/SUMO-like" evidence="1">
    <location>
        <begin position="27"/>
        <end position="82"/>
    </location>
</feature>
<protein>
    <recommendedName>
        <fullName evidence="1">Rad60/SUMO-like domain-containing protein</fullName>
    </recommendedName>
</protein>
<accession>A0AAW0YP68</accession>
<dbReference type="AlphaFoldDB" id="A0AAW0YP68"/>
<dbReference type="KEGG" id="kne:92180262"/>
<name>A0AAW0YP68_9TREE</name>
<dbReference type="EMBL" id="JBCAWK010000005">
    <property type="protein sequence ID" value="KAK8858774.1"/>
    <property type="molecule type" value="Genomic_DNA"/>
</dbReference>
<comment type="caution">
    <text evidence="2">The sequence shown here is derived from an EMBL/GenBank/DDBJ whole genome shotgun (WGS) entry which is preliminary data.</text>
</comment>
<dbReference type="SUPFAM" id="SSF54236">
    <property type="entry name" value="Ubiquitin-like"/>
    <property type="match status" value="1"/>
</dbReference>
<evidence type="ECO:0000313" key="2">
    <source>
        <dbReference type="EMBL" id="KAK8858774.1"/>
    </source>
</evidence>
<dbReference type="Pfam" id="PF11976">
    <property type="entry name" value="Rad60-SLD"/>
    <property type="match status" value="1"/>
</dbReference>
<keyword evidence="3" id="KW-1185">Reference proteome</keyword>
<reference evidence="2 3" key="1">
    <citation type="journal article" date="2024" name="bioRxiv">
        <title>Comparative genomics of Cryptococcus and Kwoniella reveals pathogenesis evolution and contrasting karyotype dynamics via intercentromeric recombination or chromosome fusion.</title>
        <authorList>
            <person name="Coelho M.A."/>
            <person name="David-Palma M."/>
            <person name="Shea T."/>
            <person name="Bowers K."/>
            <person name="McGinley-Smith S."/>
            <person name="Mohammad A.W."/>
            <person name="Gnirke A."/>
            <person name="Yurkov A.M."/>
            <person name="Nowrousian M."/>
            <person name="Sun S."/>
            <person name="Cuomo C.A."/>
            <person name="Heitman J."/>
        </authorList>
    </citation>
    <scope>NUCLEOTIDE SEQUENCE [LARGE SCALE GENOMIC DNA]</scope>
    <source>
        <strain evidence="2 3">CBS 13917</strain>
    </source>
</reference>
<proteinExistence type="predicted"/>
<evidence type="ECO:0000313" key="3">
    <source>
        <dbReference type="Proteomes" id="UP001388673"/>
    </source>
</evidence>
<dbReference type="Gene3D" id="3.10.20.90">
    <property type="entry name" value="Phosphatidylinositol 3-kinase Catalytic Subunit, Chain A, domain 1"/>
    <property type="match status" value="1"/>
</dbReference>
<dbReference type="InterPro" id="IPR022617">
    <property type="entry name" value="Rad60/SUMO-like_dom"/>
</dbReference>
<dbReference type="PANTHER" id="PTHR10562">
    <property type="entry name" value="SMALL UBIQUITIN-RELATED MODIFIER"/>
    <property type="match status" value="1"/>
</dbReference>
<dbReference type="InterPro" id="IPR029071">
    <property type="entry name" value="Ubiquitin-like_domsf"/>
</dbReference>
<evidence type="ECO:0000259" key="1">
    <source>
        <dbReference type="Pfam" id="PF11976"/>
    </source>
</evidence>
<organism evidence="2 3">
    <name type="scientific">Kwoniella newhampshirensis</name>
    <dbReference type="NCBI Taxonomy" id="1651941"/>
    <lineage>
        <taxon>Eukaryota</taxon>
        <taxon>Fungi</taxon>
        <taxon>Dikarya</taxon>
        <taxon>Basidiomycota</taxon>
        <taxon>Agaricomycotina</taxon>
        <taxon>Tremellomycetes</taxon>
        <taxon>Tremellales</taxon>
        <taxon>Cryptococcaceae</taxon>
        <taxon>Kwoniella</taxon>
    </lineage>
</organism>
<dbReference type="GeneID" id="92180262"/>
<gene>
    <name evidence="2" type="ORF">IAR55_003004</name>
</gene>
<dbReference type="Proteomes" id="UP001388673">
    <property type="component" value="Unassembled WGS sequence"/>
</dbReference>
<dbReference type="RefSeq" id="XP_066803615.1">
    <property type="nucleotide sequence ID" value="XM_066946114.1"/>
</dbReference>
<dbReference type="CDD" id="cd01763">
    <property type="entry name" value="Ubl_SUMO_like"/>
    <property type="match status" value="1"/>
</dbReference>
<sequence length="167" mass="19097">MSDTDSEPEVENLKEQGKLALKIQRSSDHSDEVIFHVKRDTTLGKVFKSYCSKLDVKPGTFKFHYDAKRLLENYTPKMLEWKLGKMYAIEAMTQQIEERKESEGKEARVGRITTGGERCLRSANERKSEVGRPHVKVAGKGENVPSLASPPTRLCLYLLVVHRKHHM</sequence>